<organism evidence="12">
    <name type="scientific">Vanderwaltozyma polyspora (strain ATCC 22028 / DSM 70294 / BCRC 21397 / CBS 2163 / NBRC 10782 / NRRL Y-8283 / UCD 57-17)</name>
    <name type="common">Kluyveromyces polysporus</name>
    <dbReference type="NCBI Taxonomy" id="436907"/>
    <lineage>
        <taxon>Eukaryota</taxon>
        <taxon>Fungi</taxon>
        <taxon>Dikarya</taxon>
        <taxon>Ascomycota</taxon>
        <taxon>Saccharomycotina</taxon>
        <taxon>Saccharomycetes</taxon>
        <taxon>Saccharomycetales</taxon>
        <taxon>Saccharomycetaceae</taxon>
        <taxon>Vanderwaltozyma</taxon>
    </lineage>
</organism>
<dbReference type="RefSeq" id="XP_001642834.1">
    <property type="nucleotide sequence ID" value="XM_001642784.1"/>
</dbReference>
<comment type="subcellular location">
    <subcellularLocation>
        <location evidence="1">Mitochondrion outer membrane</location>
        <topology evidence="1">Single-pass membrane protein</topology>
    </subcellularLocation>
</comment>
<dbReference type="GO" id="GO:0005742">
    <property type="term" value="C:mitochondrial outer membrane translocase complex"/>
    <property type="evidence" value="ECO:0007669"/>
    <property type="project" value="UniProtKB-UniRule"/>
</dbReference>
<keyword evidence="5 10" id="KW-1000">Mitochondrion outer membrane</keyword>
<dbReference type="GeneID" id="5543024"/>
<accession>A7TRX1</accession>
<dbReference type="GO" id="GO:0006605">
    <property type="term" value="P:protein targeting"/>
    <property type="evidence" value="ECO:0007669"/>
    <property type="project" value="InterPro"/>
</dbReference>
<evidence type="ECO:0000256" key="10">
    <source>
        <dbReference type="PIRNR" id="PIRNR037707"/>
    </source>
</evidence>
<comment type="similarity">
    <text evidence="2 10">Belongs to the Tom20 family.</text>
</comment>
<evidence type="ECO:0000256" key="1">
    <source>
        <dbReference type="ARBA" id="ARBA00004572"/>
    </source>
</evidence>
<dbReference type="GO" id="GO:0045040">
    <property type="term" value="P:protein insertion into mitochondrial outer membrane"/>
    <property type="evidence" value="ECO:0007669"/>
    <property type="project" value="EnsemblFungi"/>
</dbReference>
<keyword evidence="9 10" id="KW-0472">Membrane</keyword>
<sequence length="186" mass="21052">MFPALKANNILVISSAVVLLSVTSYAIYFDYQRRNDPVFRKRIKKKNQHRLKGQQLEKETTKQEKLQEVSDFLTKELVSDPLINDADAMESVFTTNIELAETLSKISGKELESAAKFYKALSAYPNPADLLEVYQRSVPEAIYEKLVMMIAVKPPTNVVAFLANSRFNPNINNTISGNLPKYFSVN</sequence>
<dbReference type="GO" id="GO:0016031">
    <property type="term" value="P:tRNA import into mitochondrion"/>
    <property type="evidence" value="ECO:0007669"/>
    <property type="project" value="EnsemblFungi"/>
</dbReference>
<dbReference type="GO" id="GO:0030943">
    <property type="term" value="F:mitochondrion targeting sequence binding"/>
    <property type="evidence" value="ECO:0007669"/>
    <property type="project" value="EnsemblFungi"/>
</dbReference>
<evidence type="ECO:0000256" key="4">
    <source>
        <dbReference type="ARBA" id="ARBA00022692"/>
    </source>
</evidence>
<dbReference type="Gene3D" id="1.20.960.10">
    <property type="entry name" value="Mitochondrial outer membrane translocase complex, subunit Tom20 domain"/>
    <property type="match status" value="1"/>
</dbReference>
<evidence type="ECO:0008006" key="13">
    <source>
        <dbReference type="Google" id="ProtNLM"/>
    </source>
</evidence>
<dbReference type="GO" id="GO:0006886">
    <property type="term" value="P:intracellular protein transport"/>
    <property type="evidence" value="ECO:0007669"/>
    <property type="project" value="InterPro"/>
</dbReference>
<dbReference type="eggNOG" id="KOG4056">
    <property type="taxonomic scope" value="Eukaryota"/>
</dbReference>
<dbReference type="PANTHER" id="PTHR12430:SF0">
    <property type="entry name" value="TRANSLOCASE OF OUTER MITOCHONDRIAL MEMBRANE 20"/>
    <property type="match status" value="1"/>
</dbReference>
<keyword evidence="4" id="KW-0812">Transmembrane</keyword>
<dbReference type="InterPro" id="IPR023392">
    <property type="entry name" value="Tom20_dom_sf"/>
</dbReference>
<dbReference type="STRING" id="436907.A7TRX1"/>
<evidence type="ECO:0000313" key="11">
    <source>
        <dbReference type="EMBL" id="EDO14976.1"/>
    </source>
</evidence>
<keyword evidence="3" id="KW-0813">Transport</keyword>
<evidence type="ECO:0000256" key="6">
    <source>
        <dbReference type="ARBA" id="ARBA00022927"/>
    </source>
</evidence>
<dbReference type="OMA" id="HKRINAP"/>
<evidence type="ECO:0000256" key="9">
    <source>
        <dbReference type="ARBA" id="ARBA00023136"/>
    </source>
</evidence>
<protein>
    <recommendedName>
        <fullName evidence="13">Mitochondrial import receptor subunit TOM20</fullName>
    </recommendedName>
</protein>
<dbReference type="GO" id="GO:0008320">
    <property type="term" value="F:protein transmembrane transporter activity"/>
    <property type="evidence" value="ECO:0007669"/>
    <property type="project" value="EnsemblFungi"/>
</dbReference>
<evidence type="ECO:0000256" key="3">
    <source>
        <dbReference type="ARBA" id="ARBA00022448"/>
    </source>
</evidence>
<reference evidence="11 12" key="1">
    <citation type="journal article" date="2007" name="Proc. Natl. Acad. Sci. U.S.A.">
        <title>Independent sorting-out of thousands of duplicated gene pairs in two yeast species descended from a whole-genome duplication.</title>
        <authorList>
            <person name="Scannell D.R."/>
            <person name="Frank A.C."/>
            <person name="Conant G.C."/>
            <person name="Byrne K.P."/>
            <person name="Woolfit M."/>
            <person name="Wolfe K.H."/>
        </authorList>
    </citation>
    <scope>NUCLEOTIDE SEQUENCE [LARGE SCALE GENOMIC DNA]</scope>
    <source>
        <strain evidence="12">ATCC 22028 / DSM 70294 / BCRC 21397 / CBS 2163 / NBRC 10782 / NRRL Y-8283 / UCD 57-17</strain>
    </source>
</reference>
<dbReference type="SUPFAM" id="SSF47157">
    <property type="entry name" value="Mitochondrial import receptor subunit Tom20"/>
    <property type="match status" value="1"/>
</dbReference>
<dbReference type="HOGENOM" id="CLU_090411_0_0_1"/>
<dbReference type="PANTHER" id="PTHR12430">
    <property type="entry name" value="MITOCHONDRIAL IMPORT RECEPTOR SUBUNIT TOM20"/>
    <property type="match status" value="1"/>
</dbReference>
<dbReference type="PRINTS" id="PR00351">
    <property type="entry name" value="OM20RECEPTOR"/>
</dbReference>
<gene>
    <name evidence="11" type="ORF">Kpol_387p2</name>
</gene>
<evidence type="ECO:0000256" key="5">
    <source>
        <dbReference type="ARBA" id="ARBA00022787"/>
    </source>
</evidence>
<dbReference type="GO" id="GO:0030150">
    <property type="term" value="P:protein import into mitochondrial matrix"/>
    <property type="evidence" value="ECO:0007669"/>
    <property type="project" value="EnsemblFungi"/>
</dbReference>
<dbReference type="InParanoid" id="A7TRX1"/>
<dbReference type="OrthoDB" id="2154253at2759"/>
<evidence type="ECO:0000313" key="12">
    <source>
        <dbReference type="Proteomes" id="UP000000267"/>
    </source>
</evidence>
<dbReference type="PhylomeDB" id="A7TRX1"/>
<evidence type="ECO:0000256" key="2">
    <source>
        <dbReference type="ARBA" id="ARBA00005792"/>
    </source>
</evidence>
<evidence type="ECO:0000256" key="7">
    <source>
        <dbReference type="ARBA" id="ARBA00022989"/>
    </source>
</evidence>
<name>A7TRX1_VANPO</name>
<keyword evidence="8 10" id="KW-0496">Mitochondrion</keyword>
<dbReference type="InterPro" id="IPR002056">
    <property type="entry name" value="MAS20"/>
</dbReference>
<dbReference type="EMBL" id="DS480490">
    <property type="protein sequence ID" value="EDO14976.1"/>
    <property type="molecule type" value="Genomic_DNA"/>
</dbReference>
<keyword evidence="6" id="KW-0653">Protein transport</keyword>
<dbReference type="Proteomes" id="UP000000267">
    <property type="component" value="Unassembled WGS sequence"/>
</dbReference>
<evidence type="ECO:0000256" key="8">
    <source>
        <dbReference type="ARBA" id="ARBA00023128"/>
    </source>
</evidence>
<keyword evidence="7" id="KW-1133">Transmembrane helix</keyword>
<dbReference type="AlphaFoldDB" id="A7TRX1"/>
<dbReference type="KEGG" id="vpo:Kpol_387p2"/>
<keyword evidence="12" id="KW-1185">Reference proteome</keyword>
<dbReference type="Pfam" id="PF02064">
    <property type="entry name" value="MAS20"/>
    <property type="match status" value="1"/>
</dbReference>
<proteinExistence type="inferred from homology"/>
<dbReference type="PIRSF" id="PIRSF037707">
    <property type="entry name" value="MAS20_rcpt"/>
    <property type="match status" value="1"/>
</dbReference>